<dbReference type="InterPro" id="IPR012677">
    <property type="entry name" value="Nucleotide-bd_a/b_plait_sf"/>
</dbReference>
<feature type="compositionally biased region" description="Polar residues" evidence="1">
    <location>
        <begin position="41"/>
        <end position="51"/>
    </location>
</feature>
<sequence>MGVPHFPSVFPPALPLSPSHSPLMSHVASRPRAIARRSADWRTSQGLPPSQTRREETTAREEFSRLMHMCPPAEPILMRVPPNSADYCLRLTFLPAGMTVDALRSILLQFGPIYRLRFFVDARIAFVRFFSRISVWKLLRQLELRGVDFYFLLPDERFFVVSPYPDVTWKEGPPPGAPLSISEASSLVDSTLGSENWSTSIEHFSYQYSPEDQIFSAFFDVLFVLRPRGTSLQQTVHAPQTHQPKVLHFLGKSTTRREGLHFDASTLSRFRSSDLHEEDVGHGASGDGPGAGGPATHSRPDNQQLGASPFAGSSVMPSQHAKDEHPPTQPGGASQLVPAHDLARFYALPDKSPLYHIRDIYREGMTGALFDGFRRFALVVRLSDGDVWPILVNLPRQEAVKSEGERGSQPGGPLHGN</sequence>
<feature type="region of interest" description="Disordered" evidence="1">
    <location>
        <begin position="37"/>
        <end position="58"/>
    </location>
</feature>
<dbReference type="Proteomes" id="UP000030693">
    <property type="component" value="Unassembled WGS sequence"/>
</dbReference>
<organism evidence="2">
    <name type="scientific">Fonticula alba</name>
    <name type="common">Slime mold</name>
    <dbReference type="NCBI Taxonomy" id="691883"/>
    <lineage>
        <taxon>Eukaryota</taxon>
        <taxon>Rotosphaerida</taxon>
        <taxon>Fonticulaceae</taxon>
        <taxon>Fonticula</taxon>
    </lineage>
</organism>
<feature type="compositionally biased region" description="Gly residues" evidence="1">
    <location>
        <begin position="283"/>
        <end position="293"/>
    </location>
</feature>
<proteinExistence type="predicted"/>
<dbReference type="Gene3D" id="3.30.70.330">
    <property type="match status" value="1"/>
</dbReference>
<dbReference type="SUPFAM" id="SSF54928">
    <property type="entry name" value="RNA-binding domain, RBD"/>
    <property type="match status" value="1"/>
</dbReference>
<name>A0A058ZCM5_FONAL</name>
<dbReference type="RefSeq" id="XP_009493269.1">
    <property type="nucleotide sequence ID" value="XM_009494994.1"/>
</dbReference>
<gene>
    <name evidence="2" type="ORF">H696_01115</name>
</gene>
<dbReference type="InterPro" id="IPR035979">
    <property type="entry name" value="RBD_domain_sf"/>
</dbReference>
<evidence type="ECO:0000256" key="1">
    <source>
        <dbReference type="SAM" id="MobiDB-lite"/>
    </source>
</evidence>
<accession>A0A058ZCM5</accession>
<feature type="region of interest" description="Disordered" evidence="1">
    <location>
        <begin position="273"/>
        <end position="335"/>
    </location>
</feature>
<dbReference type="EMBL" id="KB932202">
    <property type="protein sequence ID" value="KCV71691.1"/>
    <property type="molecule type" value="Genomic_DNA"/>
</dbReference>
<reference evidence="2" key="1">
    <citation type="submission" date="2013-04" db="EMBL/GenBank/DDBJ databases">
        <title>The Genome Sequence of Fonticula alba ATCC 38817.</title>
        <authorList>
            <consortium name="The Broad Institute Genomics Platform"/>
            <person name="Russ C."/>
            <person name="Cuomo C."/>
            <person name="Burger G."/>
            <person name="Gray M.W."/>
            <person name="Holland P.W.H."/>
            <person name="King N."/>
            <person name="Lang F.B.F."/>
            <person name="Roger A.J."/>
            <person name="Ruiz-Trillo I."/>
            <person name="Brown M."/>
            <person name="Walker B."/>
            <person name="Young S."/>
            <person name="Zeng Q."/>
            <person name="Gargeya S."/>
            <person name="Fitzgerald M."/>
            <person name="Haas B."/>
            <person name="Abouelleil A."/>
            <person name="Allen A.W."/>
            <person name="Alvarado L."/>
            <person name="Arachchi H.M."/>
            <person name="Berlin A.M."/>
            <person name="Chapman S.B."/>
            <person name="Gainer-Dewar J."/>
            <person name="Goldberg J."/>
            <person name="Griggs A."/>
            <person name="Gujja S."/>
            <person name="Hansen M."/>
            <person name="Howarth C."/>
            <person name="Imamovic A."/>
            <person name="Ireland A."/>
            <person name="Larimer J."/>
            <person name="McCowan C."/>
            <person name="Murphy C."/>
            <person name="Pearson M."/>
            <person name="Poon T.W."/>
            <person name="Priest M."/>
            <person name="Roberts A."/>
            <person name="Saif S."/>
            <person name="Shea T."/>
            <person name="Sisk P."/>
            <person name="Sykes S."/>
            <person name="Wortman J."/>
            <person name="Nusbaum C."/>
            <person name="Birren B."/>
        </authorList>
    </citation>
    <scope>NUCLEOTIDE SEQUENCE [LARGE SCALE GENOMIC DNA]</scope>
    <source>
        <strain evidence="2">ATCC 38817</strain>
    </source>
</reference>
<dbReference type="GO" id="GO:0003676">
    <property type="term" value="F:nucleic acid binding"/>
    <property type="evidence" value="ECO:0007669"/>
    <property type="project" value="InterPro"/>
</dbReference>
<protein>
    <submittedName>
        <fullName evidence="2">Uncharacterized protein</fullName>
    </submittedName>
</protein>
<evidence type="ECO:0000313" key="2">
    <source>
        <dbReference type="EMBL" id="KCV71691.1"/>
    </source>
</evidence>
<dbReference type="AlphaFoldDB" id="A0A058ZCM5"/>
<evidence type="ECO:0000313" key="3">
    <source>
        <dbReference type="Proteomes" id="UP000030693"/>
    </source>
</evidence>
<dbReference type="GeneID" id="20525840"/>
<keyword evidence="3" id="KW-1185">Reference proteome</keyword>